<organism evidence="2 3">
    <name type="scientific">Luteolibacter algae</name>
    <dbReference type="NCBI Taxonomy" id="454151"/>
    <lineage>
        <taxon>Bacteria</taxon>
        <taxon>Pseudomonadati</taxon>
        <taxon>Verrucomicrobiota</taxon>
        <taxon>Verrucomicrobiia</taxon>
        <taxon>Verrucomicrobiales</taxon>
        <taxon>Verrucomicrobiaceae</taxon>
        <taxon>Luteolibacter</taxon>
    </lineage>
</organism>
<keyword evidence="3" id="KW-1185">Reference proteome</keyword>
<gene>
    <name evidence="2" type="ORF">ACFSSA_14860</name>
</gene>
<keyword evidence="1" id="KW-1133">Transmembrane helix</keyword>
<accession>A0ABW5DBG7</accession>
<protein>
    <recommendedName>
        <fullName evidence="4">Hydrogenase nickel incorporation protein HypA</fullName>
    </recommendedName>
</protein>
<dbReference type="RefSeq" id="WP_386821375.1">
    <property type="nucleotide sequence ID" value="NZ_JBHUIT010000034.1"/>
</dbReference>
<sequence length="79" mass="8649">MDLTLNELVMSIVLGSLLIVSVLSVGSRLLHSRSEVKLARMRTTCRLCGHVFLNDSSGNLIHCPSCDALNRKQRNGKLG</sequence>
<reference evidence="3" key="1">
    <citation type="journal article" date="2019" name="Int. J. Syst. Evol. Microbiol.">
        <title>The Global Catalogue of Microorganisms (GCM) 10K type strain sequencing project: providing services to taxonomists for standard genome sequencing and annotation.</title>
        <authorList>
            <consortium name="The Broad Institute Genomics Platform"/>
            <consortium name="The Broad Institute Genome Sequencing Center for Infectious Disease"/>
            <person name="Wu L."/>
            <person name="Ma J."/>
        </authorList>
    </citation>
    <scope>NUCLEOTIDE SEQUENCE [LARGE SCALE GENOMIC DNA]</scope>
    <source>
        <strain evidence="3">CGMCC 4.7106</strain>
    </source>
</reference>
<name>A0ABW5DBG7_9BACT</name>
<feature type="transmembrane region" description="Helical" evidence="1">
    <location>
        <begin position="12"/>
        <end position="31"/>
    </location>
</feature>
<comment type="caution">
    <text evidence="2">The sequence shown here is derived from an EMBL/GenBank/DDBJ whole genome shotgun (WGS) entry which is preliminary data.</text>
</comment>
<keyword evidence="1" id="KW-0812">Transmembrane</keyword>
<keyword evidence="1" id="KW-0472">Membrane</keyword>
<evidence type="ECO:0008006" key="4">
    <source>
        <dbReference type="Google" id="ProtNLM"/>
    </source>
</evidence>
<evidence type="ECO:0000256" key="1">
    <source>
        <dbReference type="SAM" id="Phobius"/>
    </source>
</evidence>
<dbReference type="EMBL" id="JBHUIT010000034">
    <property type="protein sequence ID" value="MFD2257960.1"/>
    <property type="molecule type" value="Genomic_DNA"/>
</dbReference>
<evidence type="ECO:0000313" key="2">
    <source>
        <dbReference type="EMBL" id="MFD2257960.1"/>
    </source>
</evidence>
<dbReference type="Proteomes" id="UP001597375">
    <property type="component" value="Unassembled WGS sequence"/>
</dbReference>
<proteinExistence type="predicted"/>
<evidence type="ECO:0000313" key="3">
    <source>
        <dbReference type="Proteomes" id="UP001597375"/>
    </source>
</evidence>